<keyword evidence="3 5" id="KW-0808">Transferase</keyword>
<reference evidence="6" key="1">
    <citation type="submission" date="2023-12" db="EMBL/GenBank/DDBJ databases">
        <title>Novel isolates from deep terrestrial aquifers shed light on the physiology and ecology of the class Limnochordia.</title>
        <authorList>
            <person name="Karnachuk O.V."/>
            <person name="Lukina A.P."/>
            <person name="Avakyan M.R."/>
            <person name="Kadnikov V."/>
            <person name="Begmatov S."/>
            <person name="Beletsky A.V."/>
            <person name="Mardanov A.V."/>
            <person name="Ravin N.V."/>
        </authorList>
    </citation>
    <scope>NUCLEOTIDE SEQUENCE [LARGE SCALE GENOMIC DNA]</scope>
    <source>
        <strain evidence="6">LN</strain>
    </source>
</reference>
<keyword evidence="1" id="KW-0677">Repeat</keyword>
<dbReference type="SMART" id="SM00450">
    <property type="entry name" value="RHOD"/>
    <property type="match status" value="2"/>
</dbReference>
<dbReference type="PANTHER" id="PTHR43855:SF1">
    <property type="entry name" value="THIOSULFATE SULFURTRANSFERASE"/>
    <property type="match status" value="1"/>
</dbReference>
<evidence type="ECO:0000256" key="1">
    <source>
        <dbReference type="ARBA" id="ARBA00022737"/>
    </source>
</evidence>
<evidence type="ECO:0000256" key="3">
    <source>
        <dbReference type="RuleBase" id="RU000507"/>
    </source>
</evidence>
<dbReference type="RefSeq" id="WP_324670061.1">
    <property type="nucleotide sequence ID" value="NZ_CP141614.1"/>
</dbReference>
<feature type="domain" description="Rhodanese" evidence="4">
    <location>
        <begin position="32"/>
        <end position="139"/>
    </location>
</feature>
<dbReference type="EMBL" id="CP141614">
    <property type="protein sequence ID" value="WRP15655.1"/>
    <property type="molecule type" value="Genomic_DNA"/>
</dbReference>
<proteinExistence type="predicted"/>
<organism evidence="5 6">
    <name type="scientific">Geochorda subterranea</name>
    <dbReference type="NCBI Taxonomy" id="3109564"/>
    <lineage>
        <taxon>Bacteria</taxon>
        <taxon>Bacillati</taxon>
        <taxon>Bacillota</taxon>
        <taxon>Limnochordia</taxon>
        <taxon>Limnochordales</taxon>
        <taxon>Geochordaceae</taxon>
        <taxon>Geochorda</taxon>
    </lineage>
</organism>
<dbReference type="GO" id="GO:0016740">
    <property type="term" value="F:transferase activity"/>
    <property type="evidence" value="ECO:0007669"/>
    <property type="project" value="UniProtKB-KW"/>
</dbReference>
<comment type="catalytic activity">
    <reaction evidence="2">
        <text>thiosulfate + hydrogen cyanide = thiocyanate + sulfite + 2 H(+)</text>
        <dbReference type="Rhea" id="RHEA:16881"/>
        <dbReference type="ChEBI" id="CHEBI:15378"/>
        <dbReference type="ChEBI" id="CHEBI:17359"/>
        <dbReference type="ChEBI" id="CHEBI:18022"/>
        <dbReference type="ChEBI" id="CHEBI:18407"/>
        <dbReference type="ChEBI" id="CHEBI:33542"/>
        <dbReference type="EC" id="2.8.1.1"/>
    </reaction>
</comment>
<dbReference type="Pfam" id="PF00581">
    <property type="entry name" value="Rhodanese"/>
    <property type="match status" value="2"/>
</dbReference>
<dbReference type="InterPro" id="IPR051126">
    <property type="entry name" value="Thiosulfate_sulfurtransferase"/>
</dbReference>
<dbReference type="PROSITE" id="PS00683">
    <property type="entry name" value="RHODANESE_2"/>
    <property type="match status" value="1"/>
</dbReference>
<dbReference type="CDD" id="cd01448">
    <property type="entry name" value="TST_Repeat_1"/>
    <property type="match status" value="1"/>
</dbReference>
<evidence type="ECO:0000313" key="5">
    <source>
        <dbReference type="EMBL" id="WRP15655.1"/>
    </source>
</evidence>
<dbReference type="InterPro" id="IPR036873">
    <property type="entry name" value="Rhodanese-like_dom_sf"/>
</dbReference>
<keyword evidence="6" id="KW-1185">Reference proteome</keyword>
<sequence>MTQPIADVLAKTKGYAHPEALVSTEWVAQHLDDPNVRIVESNEDVLLYDLGHIPGAVKIDWHTDLQDPLVRDYLDAEGFARLCRARGIGERTTVVFYGDKNNWWACYAFWVFKLFGHPDCRIMDGGRKKWEAEGRPLTREVPQYPPSDYPVRSRDDAAIRAFREDVEAHIEAGKPLVDVRSPQEYRGELLHMPDYPQEGALRGGHIPGARNVPWARAVNEDGTFKSAEELRRIYEQEAGLRPDQDIIAYCRIGERSSHTWFVLKYLLGYDKVRNYDGSWTEWGNLVRAPIER</sequence>
<evidence type="ECO:0000256" key="2">
    <source>
        <dbReference type="ARBA" id="ARBA00047549"/>
    </source>
</evidence>
<gene>
    <name evidence="5" type="ORF">VLY81_05690</name>
</gene>
<dbReference type="Gene3D" id="3.40.250.10">
    <property type="entry name" value="Rhodanese-like domain"/>
    <property type="match status" value="2"/>
</dbReference>
<dbReference type="Proteomes" id="UP001333102">
    <property type="component" value="Chromosome"/>
</dbReference>
<evidence type="ECO:0000259" key="4">
    <source>
        <dbReference type="PROSITE" id="PS50206"/>
    </source>
</evidence>
<dbReference type="PANTHER" id="PTHR43855">
    <property type="entry name" value="THIOSULFATE SULFURTRANSFERASE"/>
    <property type="match status" value="1"/>
</dbReference>
<dbReference type="CDD" id="cd01449">
    <property type="entry name" value="TST_Repeat_2"/>
    <property type="match status" value="1"/>
</dbReference>
<evidence type="ECO:0000313" key="6">
    <source>
        <dbReference type="Proteomes" id="UP001333102"/>
    </source>
</evidence>
<dbReference type="PROSITE" id="PS50206">
    <property type="entry name" value="RHODANESE_3"/>
    <property type="match status" value="2"/>
</dbReference>
<accession>A0ABZ1BS67</accession>
<protein>
    <recommendedName>
        <fullName evidence="3">Sulfurtransferase</fullName>
    </recommendedName>
</protein>
<dbReference type="InterPro" id="IPR001763">
    <property type="entry name" value="Rhodanese-like_dom"/>
</dbReference>
<dbReference type="SUPFAM" id="SSF52821">
    <property type="entry name" value="Rhodanese/Cell cycle control phosphatase"/>
    <property type="match status" value="2"/>
</dbReference>
<name>A0ABZ1BS67_9FIRM</name>
<dbReference type="PROSITE" id="PS00380">
    <property type="entry name" value="RHODANESE_1"/>
    <property type="match status" value="1"/>
</dbReference>
<feature type="domain" description="Rhodanese" evidence="4">
    <location>
        <begin position="170"/>
        <end position="291"/>
    </location>
</feature>
<dbReference type="InterPro" id="IPR001307">
    <property type="entry name" value="Thiosulphate_STrfase_CS"/>
</dbReference>